<protein>
    <recommendedName>
        <fullName evidence="3">DUF2993 domain-containing protein</fullName>
    </recommendedName>
</protein>
<proteinExistence type="predicted"/>
<dbReference type="Proteomes" id="UP001165079">
    <property type="component" value="Unassembled WGS sequence"/>
</dbReference>
<accession>A0A9W6SHX0</accession>
<sequence length="248" mass="25982">MPKPWWKKKAFRVTVIIVVILAGLVVLTDRIAASIAENKVATLIAKEAGNQKIELKSEPDVDVTGFPFLTQVLGGNYDRIDIGFKDLTASGVTLPRLDVHASNVDAPLSQVLKGQGPITAGSMTAEAKLDYKTVTELMGETTSNLRIEGVGGKLKITATLEAAGVSVSLEGTGTVQVSKDAVSVTVDQLRPVGGSPIPGADGMINAFAQKLNKEIPLPPLPYDLALNDVKVETDAIVVSATASGVQLV</sequence>
<dbReference type="Pfam" id="PF11209">
    <property type="entry name" value="LmeA"/>
    <property type="match status" value="1"/>
</dbReference>
<dbReference type="AlphaFoldDB" id="A0A9W6SHX0"/>
<evidence type="ECO:0000313" key="2">
    <source>
        <dbReference type="Proteomes" id="UP001165079"/>
    </source>
</evidence>
<name>A0A9W6SHX0_9ACTN</name>
<dbReference type="InterPro" id="IPR021373">
    <property type="entry name" value="DUF2993"/>
</dbReference>
<comment type="caution">
    <text evidence="1">The sequence shown here is derived from an EMBL/GenBank/DDBJ whole genome shotgun (WGS) entry which is preliminary data.</text>
</comment>
<evidence type="ECO:0008006" key="3">
    <source>
        <dbReference type="Google" id="ProtNLM"/>
    </source>
</evidence>
<organism evidence="1 2">
    <name type="scientific">Actinorhabdospora filicis</name>
    <dbReference type="NCBI Taxonomy" id="1785913"/>
    <lineage>
        <taxon>Bacteria</taxon>
        <taxon>Bacillati</taxon>
        <taxon>Actinomycetota</taxon>
        <taxon>Actinomycetes</taxon>
        <taxon>Micromonosporales</taxon>
        <taxon>Micromonosporaceae</taxon>
        <taxon>Actinorhabdospora</taxon>
    </lineage>
</organism>
<gene>
    <name evidence="1" type="ORF">Afil01_22360</name>
</gene>
<dbReference type="RefSeq" id="WP_285662535.1">
    <property type="nucleotide sequence ID" value="NZ_BSTX01000001.1"/>
</dbReference>
<reference evidence="1" key="1">
    <citation type="submission" date="2023-03" db="EMBL/GenBank/DDBJ databases">
        <title>Actinorhabdospora filicis NBRC 111898.</title>
        <authorList>
            <person name="Ichikawa N."/>
            <person name="Sato H."/>
            <person name="Tonouchi N."/>
        </authorList>
    </citation>
    <scope>NUCLEOTIDE SEQUENCE</scope>
    <source>
        <strain evidence="1">NBRC 111898</strain>
    </source>
</reference>
<dbReference type="EMBL" id="BSTX01000001">
    <property type="protein sequence ID" value="GLZ77429.1"/>
    <property type="molecule type" value="Genomic_DNA"/>
</dbReference>
<evidence type="ECO:0000313" key="1">
    <source>
        <dbReference type="EMBL" id="GLZ77429.1"/>
    </source>
</evidence>
<keyword evidence="2" id="KW-1185">Reference proteome</keyword>